<proteinExistence type="predicted"/>
<sequence length="135" mass="15920">MAIKERQLAVMEAENLKLRIHRESKKTLQHLIKDDMVKVENDISLQQIEYWAMYLPKHFFGGYEHLALQDTNNKFDTVYLSNECNSLELHEIVEEVQSICNLARRGENLELYHLNTNHYCLLNLGFAIARTRKKS</sequence>
<organism evidence="1 2">
    <name type="scientific">Trichonephila clavata</name>
    <name type="common">Joro spider</name>
    <name type="synonym">Nephila clavata</name>
    <dbReference type="NCBI Taxonomy" id="2740835"/>
    <lineage>
        <taxon>Eukaryota</taxon>
        <taxon>Metazoa</taxon>
        <taxon>Ecdysozoa</taxon>
        <taxon>Arthropoda</taxon>
        <taxon>Chelicerata</taxon>
        <taxon>Arachnida</taxon>
        <taxon>Araneae</taxon>
        <taxon>Araneomorphae</taxon>
        <taxon>Entelegynae</taxon>
        <taxon>Araneoidea</taxon>
        <taxon>Nephilidae</taxon>
        <taxon>Trichonephila</taxon>
    </lineage>
</organism>
<comment type="caution">
    <text evidence="1">The sequence shown here is derived from an EMBL/GenBank/DDBJ whole genome shotgun (WGS) entry which is preliminary data.</text>
</comment>
<dbReference type="EMBL" id="BMAO01030134">
    <property type="protein sequence ID" value="GFQ65969.1"/>
    <property type="molecule type" value="Genomic_DNA"/>
</dbReference>
<evidence type="ECO:0000313" key="1">
    <source>
        <dbReference type="EMBL" id="GFQ65969.1"/>
    </source>
</evidence>
<protein>
    <submittedName>
        <fullName evidence="1">Uncharacterized protein</fullName>
    </submittedName>
</protein>
<gene>
    <name evidence="1" type="ORF">TNCT_654841</name>
</gene>
<reference evidence="1" key="1">
    <citation type="submission" date="2020-07" db="EMBL/GenBank/DDBJ databases">
        <title>Multicomponent nature underlies the extraordinary mechanical properties of spider dragline silk.</title>
        <authorList>
            <person name="Kono N."/>
            <person name="Nakamura H."/>
            <person name="Mori M."/>
            <person name="Yoshida Y."/>
            <person name="Ohtoshi R."/>
            <person name="Malay A.D."/>
            <person name="Moran D.A.P."/>
            <person name="Tomita M."/>
            <person name="Numata K."/>
            <person name="Arakawa K."/>
        </authorList>
    </citation>
    <scope>NUCLEOTIDE SEQUENCE</scope>
</reference>
<keyword evidence="2" id="KW-1185">Reference proteome</keyword>
<name>A0A8X6F0G6_TRICU</name>
<evidence type="ECO:0000313" key="2">
    <source>
        <dbReference type="Proteomes" id="UP000887116"/>
    </source>
</evidence>
<accession>A0A8X6F0G6</accession>
<dbReference type="AlphaFoldDB" id="A0A8X6F0G6"/>
<dbReference type="Proteomes" id="UP000887116">
    <property type="component" value="Unassembled WGS sequence"/>
</dbReference>